<evidence type="ECO:0000256" key="6">
    <source>
        <dbReference type="ARBA" id="ARBA00022679"/>
    </source>
</evidence>
<evidence type="ECO:0000256" key="5">
    <source>
        <dbReference type="ARBA" id="ARBA00022676"/>
    </source>
</evidence>
<feature type="modified residue" description="N6-(pyridoxal phosphate)lysine" evidence="10">
    <location>
        <position position="709"/>
    </location>
</feature>
<evidence type="ECO:0000256" key="11">
    <source>
        <dbReference type="RuleBase" id="RU000587"/>
    </source>
</evidence>
<dbReference type="Proteomes" id="UP000198804">
    <property type="component" value="Unassembled WGS sequence"/>
</dbReference>
<evidence type="ECO:0000256" key="4">
    <source>
        <dbReference type="ARBA" id="ARBA00022533"/>
    </source>
</evidence>
<dbReference type="EC" id="2.4.1.1" evidence="11"/>
<comment type="function">
    <text evidence="9">Phosphorylase is an important allosteric enzyme in carbohydrate metabolism. Enzymes from different sources differ in their regulatory mechanisms and in their natural substrates. However, all known phosphorylases share catalytic and structural properties.</text>
</comment>
<dbReference type="GO" id="GO:0005980">
    <property type="term" value="P:glycogen catabolic process"/>
    <property type="evidence" value="ECO:0007669"/>
    <property type="project" value="TreeGrafter"/>
</dbReference>
<dbReference type="Pfam" id="PF00343">
    <property type="entry name" value="Phosphorylase"/>
    <property type="match status" value="1"/>
</dbReference>
<keyword evidence="14" id="KW-1185">Reference proteome</keyword>
<evidence type="ECO:0000313" key="14">
    <source>
        <dbReference type="Proteomes" id="UP000198804"/>
    </source>
</evidence>
<evidence type="ECO:0000256" key="3">
    <source>
        <dbReference type="ARBA" id="ARBA00006047"/>
    </source>
</evidence>
<feature type="region of interest" description="Disordered" evidence="12">
    <location>
        <begin position="30"/>
        <end position="49"/>
    </location>
</feature>
<dbReference type="GO" id="GO:0008184">
    <property type="term" value="F:glycogen phosphorylase activity"/>
    <property type="evidence" value="ECO:0007669"/>
    <property type="project" value="InterPro"/>
</dbReference>
<dbReference type="FunFam" id="3.40.50.2000:FF:000003">
    <property type="entry name" value="Alpha-1,4 glucan phosphorylase"/>
    <property type="match status" value="1"/>
</dbReference>
<feature type="compositionally biased region" description="Low complexity" evidence="12">
    <location>
        <begin position="30"/>
        <end position="45"/>
    </location>
</feature>
<dbReference type="PIRSF" id="PIRSF000460">
    <property type="entry name" value="Pprylas_GlgP"/>
    <property type="match status" value="1"/>
</dbReference>
<dbReference type="InterPro" id="IPR000811">
    <property type="entry name" value="Glyco_trans_35"/>
</dbReference>
<dbReference type="EMBL" id="FOSV01000006">
    <property type="protein sequence ID" value="SFK96374.1"/>
    <property type="molecule type" value="Genomic_DNA"/>
</dbReference>
<protein>
    <recommendedName>
        <fullName evidence="11">Alpha-1,4 glucan phosphorylase</fullName>
        <ecNumber evidence="11">2.4.1.1</ecNumber>
    </recommendedName>
</protein>
<dbReference type="PANTHER" id="PTHR11468:SF3">
    <property type="entry name" value="GLYCOGEN PHOSPHORYLASE, LIVER FORM"/>
    <property type="match status" value="1"/>
</dbReference>
<evidence type="ECO:0000256" key="12">
    <source>
        <dbReference type="SAM" id="MobiDB-lite"/>
    </source>
</evidence>
<dbReference type="InterPro" id="IPR011833">
    <property type="entry name" value="Glycg_phsphrylas"/>
</dbReference>
<dbReference type="STRING" id="414703.SAMN04488125_106188"/>
<evidence type="ECO:0000256" key="10">
    <source>
        <dbReference type="PIRSR" id="PIRSR000460-1"/>
    </source>
</evidence>
<keyword evidence="7 10" id="KW-0663">Pyridoxal phosphate</keyword>
<comment type="similarity">
    <text evidence="3 11">Belongs to the glycogen phosphorylase family.</text>
</comment>
<dbReference type="PROSITE" id="PS00102">
    <property type="entry name" value="PHOSPHORYLASE"/>
    <property type="match status" value="1"/>
</dbReference>
<evidence type="ECO:0000256" key="7">
    <source>
        <dbReference type="ARBA" id="ARBA00022898"/>
    </source>
</evidence>
<comment type="function">
    <text evidence="11">Allosteric enzyme that catalyzes the rate-limiting step in glycogen catabolism, the phosphorolytic cleavage of glycogen to produce glucose-1-phosphate, and plays a central role in maintaining cellular and organismal glucose homeostasis.</text>
</comment>
<dbReference type="GO" id="GO:0030170">
    <property type="term" value="F:pyridoxal phosphate binding"/>
    <property type="evidence" value="ECO:0007669"/>
    <property type="project" value="InterPro"/>
</dbReference>
<dbReference type="SUPFAM" id="SSF53756">
    <property type="entry name" value="UDP-Glycosyltransferase/glycogen phosphorylase"/>
    <property type="match status" value="1"/>
</dbReference>
<comment type="cofactor">
    <cofactor evidence="2 11">
        <name>pyridoxal 5'-phosphate</name>
        <dbReference type="ChEBI" id="CHEBI:597326"/>
    </cofactor>
</comment>
<dbReference type="GO" id="GO:0005737">
    <property type="term" value="C:cytoplasm"/>
    <property type="evidence" value="ECO:0007669"/>
    <property type="project" value="TreeGrafter"/>
</dbReference>
<evidence type="ECO:0000256" key="2">
    <source>
        <dbReference type="ARBA" id="ARBA00001933"/>
    </source>
</evidence>
<name>A0A1I4DS39_9HYPH</name>
<evidence type="ECO:0000256" key="1">
    <source>
        <dbReference type="ARBA" id="ARBA00001275"/>
    </source>
</evidence>
<keyword evidence="5 11" id="KW-0328">Glycosyltransferase</keyword>
<dbReference type="InterPro" id="IPR035090">
    <property type="entry name" value="Pyridoxal_P_attach_site"/>
</dbReference>
<keyword evidence="8 11" id="KW-0119">Carbohydrate metabolism</keyword>
<evidence type="ECO:0000256" key="9">
    <source>
        <dbReference type="ARBA" id="ARBA00025174"/>
    </source>
</evidence>
<evidence type="ECO:0000256" key="8">
    <source>
        <dbReference type="ARBA" id="ARBA00023277"/>
    </source>
</evidence>
<comment type="catalytic activity">
    <reaction evidence="1 11">
        <text>[(1-&gt;4)-alpha-D-glucosyl](n) + phosphate = [(1-&gt;4)-alpha-D-glucosyl](n-1) + alpha-D-glucose 1-phosphate</text>
        <dbReference type="Rhea" id="RHEA:41732"/>
        <dbReference type="Rhea" id="RHEA-COMP:9584"/>
        <dbReference type="Rhea" id="RHEA-COMP:9586"/>
        <dbReference type="ChEBI" id="CHEBI:15444"/>
        <dbReference type="ChEBI" id="CHEBI:43474"/>
        <dbReference type="ChEBI" id="CHEBI:58601"/>
        <dbReference type="EC" id="2.4.1.1"/>
    </reaction>
</comment>
<dbReference type="Gene3D" id="3.40.50.2000">
    <property type="entry name" value="Glycogen Phosphorylase B"/>
    <property type="match status" value="2"/>
</dbReference>
<keyword evidence="4" id="KW-0021">Allosteric enzyme</keyword>
<proteinExistence type="inferred from homology"/>
<gene>
    <name evidence="13" type="ORF">SAMN04488125_106188</name>
</gene>
<organism evidence="13 14">
    <name type="scientific">Methylorubrum salsuginis</name>
    <dbReference type="NCBI Taxonomy" id="414703"/>
    <lineage>
        <taxon>Bacteria</taxon>
        <taxon>Pseudomonadati</taxon>
        <taxon>Pseudomonadota</taxon>
        <taxon>Alphaproteobacteria</taxon>
        <taxon>Hyphomicrobiales</taxon>
        <taxon>Methylobacteriaceae</taxon>
        <taxon>Methylorubrum</taxon>
    </lineage>
</organism>
<accession>A0A1I4DS39</accession>
<dbReference type="FunFam" id="3.40.50.2000:FF:000807">
    <property type="entry name" value="Alpha-glucan phosphorylase 2, cytosolic"/>
    <property type="match status" value="1"/>
</dbReference>
<dbReference type="AlphaFoldDB" id="A0A1I4DS39"/>
<evidence type="ECO:0000313" key="13">
    <source>
        <dbReference type="EMBL" id="SFK96374.1"/>
    </source>
</evidence>
<reference evidence="14" key="1">
    <citation type="submission" date="2016-10" db="EMBL/GenBank/DDBJ databases">
        <authorList>
            <person name="Varghese N."/>
            <person name="Submissions S."/>
        </authorList>
    </citation>
    <scope>NUCLEOTIDE SEQUENCE [LARGE SCALE GENOMIC DNA]</scope>
    <source>
        <strain evidence="14">CGMCC 1.6474</strain>
    </source>
</reference>
<dbReference type="NCBIfam" id="TIGR02093">
    <property type="entry name" value="P_ylase"/>
    <property type="match status" value="1"/>
</dbReference>
<dbReference type="CDD" id="cd04300">
    <property type="entry name" value="GT35_Glycogen_Phosphorylase"/>
    <property type="match status" value="1"/>
</dbReference>
<keyword evidence="6 11" id="KW-0808">Transferase</keyword>
<sequence>MHYRFESAATKGVGPVLNEALSVLVRNGDADTSASSSKPAKAAATYVKPRQADDRDPVVALREDIRAKLIYVLGKTPESARDRDWFAATALALRDRIVDACHEGQAGTVPDKRVYYLSLEFLIGRLLSDAMNNLGLVEATKQALRDLGVDLSEVEGAEPDAALGNGGLGRLAACFMESMASLSIPAIGYGIRYDHGIFRQSLEDGWQREAPETWLAEGNPWEFARQESTYKIGFGGHVTMTSHGDHHIRRHWHPAETVNAVAYDIPVVGWRGRHVNMLRLWKAESDAPVELARFNAGDHVGAVAGRARAEAISRVLYPSDSSAEGQELRLRQEYFFTSASLQDLVRRHIAERGSLRTLPDHAAIQLNDTHPAIAVPELMRILLEEHDFLWEDAWQITSNTLHYTNHTLLPEALETWPVELMERLLPRHMQIIYLINWLHLEEQSKNARGGAAHIAAVSLIDESHGRRVRMGPLAFHGSRRVNGVSALHSDLLKSTVFKDLHEIEPEKIVNKTNGITFRRWLHNANPELTALAVETVGKGVLDDPTELLKLVPYADDPEFRTRYAAMRKVRKKRLAQVIAERTGIAVDPTALFDVQIKRIHEYKRQLLNLVETVALYQAIKKAPNKDWTPRVKIFAGKAAPSYVQAKLIIKLAGDIAKVVNEDPDIGNKLKVVFLPNYSVSLAEVIIPAADLSEQISTAGMEASGTGNMKLALNGALTIGTLDGANIEIKDHVGAENIFIFGLDAEGVLARVDEPAYANKAIAASPRLAAALDAIGNGFFSPDEPRRFAPLIDELRHRDRYLTTVDFDDYWRVQREIDAAWRRPAQWWRTAILNTARMAWFSSDRSMREYAEEIWQVKLG</sequence>
<dbReference type="PANTHER" id="PTHR11468">
    <property type="entry name" value="GLYCOGEN PHOSPHORYLASE"/>
    <property type="match status" value="1"/>
</dbReference>